<dbReference type="PROSITE" id="PS50263">
    <property type="entry name" value="CN_HYDROLASE"/>
    <property type="match status" value="1"/>
</dbReference>
<organism evidence="7 8">
    <name type="scientific">Arenimonas composti TR7-09 = DSM 18010</name>
    <dbReference type="NCBI Taxonomy" id="1121013"/>
    <lineage>
        <taxon>Bacteria</taxon>
        <taxon>Pseudomonadati</taxon>
        <taxon>Pseudomonadota</taxon>
        <taxon>Gammaproteobacteria</taxon>
        <taxon>Lysobacterales</taxon>
        <taxon>Lysobacteraceae</taxon>
        <taxon>Arenimonas</taxon>
    </lineage>
</organism>
<feature type="domain" description="CN hydrolase" evidence="6">
    <location>
        <begin position="11"/>
        <end position="249"/>
    </location>
</feature>
<evidence type="ECO:0000313" key="7">
    <source>
        <dbReference type="EMBL" id="KFN47663.1"/>
    </source>
</evidence>
<dbReference type="GO" id="GO:0106008">
    <property type="term" value="F:2-oxoglutaramate amidase activity"/>
    <property type="evidence" value="ECO:0007669"/>
    <property type="project" value="TreeGrafter"/>
</dbReference>
<dbReference type="InterPro" id="IPR003010">
    <property type="entry name" value="C-N_Hydrolase"/>
</dbReference>
<evidence type="ECO:0000313" key="8">
    <source>
        <dbReference type="Proteomes" id="UP000029391"/>
    </source>
</evidence>
<dbReference type="Gene3D" id="3.60.110.10">
    <property type="entry name" value="Carbon-nitrogen hydrolase"/>
    <property type="match status" value="1"/>
</dbReference>
<dbReference type="CDD" id="cd07575">
    <property type="entry name" value="Xc-1258_like"/>
    <property type="match status" value="1"/>
</dbReference>
<name>A0A091B4W4_9GAMM</name>
<accession>A0A091B4W4</accession>
<dbReference type="Proteomes" id="UP000029391">
    <property type="component" value="Unassembled WGS sequence"/>
</dbReference>
<evidence type="ECO:0000256" key="5">
    <source>
        <dbReference type="ARBA" id="ARBA00072139"/>
    </source>
</evidence>
<dbReference type="Pfam" id="PF00795">
    <property type="entry name" value="CN_hydrolase"/>
    <property type="match status" value="1"/>
</dbReference>
<dbReference type="SUPFAM" id="SSF56317">
    <property type="entry name" value="Carbon-nitrogen hydrolase"/>
    <property type="match status" value="1"/>
</dbReference>
<dbReference type="EC" id="3.5.1.3" evidence="3"/>
<evidence type="ECO:0000256" key="2">
    <source>
        <dbReference type="ARBA" id="ARBA00022801"/>
    </source>
</evidence>
<dbReference type="STRING" id="1121013.GCA_000426365_00230"/>
<comment type="similarity">
    <text evidence="1">Belongs to the carbon-nitrogen hydrolase superfamily. NIT1/NIT2 family.</text>
</comment>
<dbReference type="OrthoDB" id="9811121at2"/>
<evidence type="ECO:0000259" key="6">
    <source>
        <dbReference type="PROSITE" id="PS50263"/>
    </source>
</evidence>
<keyword evidence="8" id="KW-1185">Reference proteome</keyword>
<comment type="catalytic activity">
    <reaction evidence="4">
        <text>a monoamide of a dicarboxylate + H2O = a dicarboxylate + NH4(+)</text>
        <dbReference type="Rhea" id="RHEA:11716"/>
        <dbReference type="ChEBI" id="CHEBI:15377"/>
        <dbReference type="ChEBI" id="CHEBI:28938"/>
        <dbReference type="ChEBI" id="CHEBI:28965"/>
        <dbReference type="ChEBI" id="CHEBI:77450"/>
        <dbReference type="EC" id="3.5.1.3"/>
    </reaction>
</comment>
<dbReference type="PANTHER" id="PTHR47799:SF1">
    <property type="entry name" value="OMEGA-AMIDASE YAFV"/>
    <property type="match status" value="1"/>
</dbReference>
<dbReference type="EMBL" id="AWXU01000064">
    <property type="protein sequence ID" value="KFN47663.1"/>
    <property type="molecule type" value="Genomic_DNA"/>
</dbReference>
<evidence type="ECO:0000256" key="3">
    <source>
        <dbReference type="ARBA" id="ARBA00039118"/>
    </source>
</evidence>
<protein>
    <recommendedName>
        <fullName evidence="5">Omega-amidase YafV</fullName>
        <ecNumber evidence="3">3.5.1.3</ecNumber>
    </recommendedName>
</protein>
<reference evidence="7 8" key="1">
    <citation type="submission" date="2013-09" db="EMBL/GenBank/DDBJ databases">
        <title>Genome sequencing of Arenimonas composti.</title>
        <authorList>
            <person name="Chen F."/>
            <person name="Wang G."/>
        </authorList>
    </citation>
    <scope>NUCLEOTIDE SEQUENCE [LARGE SCALE GENOMIC DNA]</scope>
    <source>
        <strain evidence="7 8">TR7-09</strain>
    </source>
</reference>
<dbReference type="AlphaFoldDB" id="A0A091B4W4"/>
<dbReference type="eggNOG" id="COG0388">
    <property type="taxonomic scope" value="Bacteria"/>
</dbReference>
<dbReference type="InterPro" id="IPR036526">
    <property type="entry name" value="C-N_Hydrolase_sf"/>
</dbReference>
<dbReference type="PANTHER" id="PTHR47799">
    <property type="entry name" value="OMEGA-AMIDASE YAFV"/>
    <property type="match status" value="1"/>
</dbReference>
<comment type="caution">
    <text evidence="7">The sequence shown here is derived from an EMBL/GenBank/DDBJ whole genome shotgun (WGS) entry which is preliminary data.</text>
</comment>
<evidence type="ECO:0000256" key="1">
    <source>
        <dbReference type="ARBA" id="ARBA00010613"/>
    </source>
</evidence>
<proteinExistence type="inferred from homology"/>
<dbReference type="FunFam" id="3.60.110.10:FF:000004">
    <property type="entry name" value="Carbon-nitrogen hydrolase"/>
    <property type="match status" value="1"/>
</dbReference>
<sequence>MPVETGPQRDLRIALVQGDTIWHDPAGNRRMYGDMIAPLAGDADLVLLPETFTSGFSNEALADAETMDGPTVAWIREQAAKLGAVVSGSVQIRTPEGVFNRLLWASPDGGLRHYDKRHLFRMAREHERYAAGREPITVALHGWRIRPLVCYDLRFPVFIRNRHDAAAARFDYDLLLFVANWPAPRRHAWRTLLRARAIENLCYVAGVNRVGTDGNGHAYAGDSLLADFLGMPLVELDDRPGVVVATASASALAEHRTRFPAHLDADHFALEL</sequence>
<evidence type="ECO:0000256" key="4">
    <source>
        <dbReference type="ARBA" id="ARBA00052904"/>
    </source>
</evidence>
<dbReference type="NCBIfam" id="NF007757">
    <property type="entry name" value="PRK10438.1"/>
    <property type="match status" value="1"/>
</dbReference>
<keyword evidence="2" id="KW-0378">Hydrolase</keyword>
<gene>
    <name evidence="7" type="ORF">P873_14545</name>
</gene>
<dbReference type="InterPro" id="IPR052737">
    <property type="entry name" value="Omega-amidase_YafV"/>
</dbReference>
<dbReference type="GO" id="GO:0050152">
    <property type="term" value="F:omega-amidase activity"/>
    <property type="evidence" value="ECO:0007669"/>
    <property type="project" value="UniProtKB-EC"/>
</dbReference>